<sequence length="185" mass="20673">MAATFNVGGVRVAQDPVKGKVVVSDRAFKPGQVIFSEEAFVAATWSTEVCGGCEELRSLSESNGSDESVPRCYCERTGAPKAMYTSRLQENVERRHVVVSIMKNIKGIDEVDRARCILKCLALYERDANALPDVMGLTFTNKQRTCDAALQFRSQLPDVFPRSFQMTRWIRSSAYSTRTRTSSRT</sequence>
<comment type="caution">
    <text evidence="1">The sequence shown here is derived from an EMBL/GenBank/DDBJ whole genome shotgun (WGS) entry which is preliminary data.</text>
</comment>
<name>A0ACC0VYJ7_9STRA</name>
<gene>
    <name evidence="1" type="ORF">PsorP6_009912</name>
</gene>
<protein>
    <submittedName>
        <fullName evidence="1">Uncharacterized protein</fullName>
    </submittedName>
</protein>
<organism evidence="1 2">
    <name type="scientific">Peronosclerospora sorghi</name>
    <dbReference type="NCBI Taxonomy" id="230839"/>
    <lineage>
        <taxon>Eukaryota</taxon>
        <taxon>Sar</taxon>
        <taxon>Stramenopiles</taxon>
        <taxon>Oomycota</taxon>
        <taxon>Peronosporomycetes</taxon>
        <taxon>Peronosporales</taxon>
        <taxon>Peronosporaceae</taxon>
        <taxon>Peronosclerospora</taxon>
    </lineage>
</organism>
<keyword evidence="2" id="KW-1185">Reference proteome</keyword>
<accession>A0ACC0VYJ7</accession>
<dbReference type="Proteomes" id="UP001163321">
    <property type="component" value="Chromosome 5"/>
</dbReference>
<dbReference type="EMBL" id="CM047584">
    <property type="protein sequence ID" value="KAI9911171.1"/>
    <property type="molecule type" value="Genomic_DNA"/>
</dbReference>
<reference evidence="1 2" key="1">
    <citation type="journal article" date="2022" name="bioRxiv">
        <title>The genome of the oomycete Peronosclerospora sorghi, a cosmopolitan pathogen of maize and sorghum, is inflated with dispersed pseudogenes.</title>
        <authorList>
            <person name="Fletcher K."/>
            <person name="Martin F."/>
            <person name="Isakeit T."/>
            <person name="Cavanaugh K."/>
            <person name="Magill C."/>
            <person name="Michelmore R."/>
        </authorList>
    </citation>
    <scope>NUCLEOTIDE SEQUENCE [LARGE SCALE GENOMIC DNA]</scope>
    <source>
        <strain evidence="1">P6</strain>
    </source>
</reference>
<evidence type="ECO:0000313" key="1">
    <source>
        <dbReference type="EMBL" id="KAI9911171.1"/>
    </source>
</evidence>
<proteinExistence type="predicted"/>
<evidence type="ECO:0000313" key="2">
    <source>
        <dbReference type="Proteomes" id="UP001163321"/>
    </source>
</evidence>